<dbReference type="Proteomes" id="UP001497680">
    <property type="component" value="Unassembled WGS sequence"/>
</dbReference>
<evidence type="ECO:0000313" key="1">
    <source>
        <dbReference type="EMBL" id="KAI6083295.1"/>
    </source>
</evidence>
<sequence length="353" mass="39247">MPSVKDSVLGLLGLATTNLAHVLPTVRQSPQLASRNIDDFYFPSGAGACSESQMDAINEWIDDVTDILIPAALDALDAYTPNTAQTLMALLGVEYDVILNEPKDKDELATIKRWFDEAHSFLDGKLVGTDYDHDKAWIFCGDNYQEHKSVNDVAYNTEGEALKDDDGEDVRIWQVPEYAAKLSQGRVPVWIPDVNAYRFARSGDFLPGTPGTECTAARAFVYTVSRNLIIDVCTSGKEGGLFEFGSSDVIDGVEVTEHQLIDRLRSQSVILLHETFHAIRPWDNDHAKNSHQCYSLAISDRSKAQASPECLALFAAAMYFQTNSQDDEKWVFWRLYAEHQDDAWGDLAKSPAA</sequence>
<proteinExistence type="predicted"/>
<reference evidence="1 2" key="1">
    <citation type="journal article" date="2022" name="New Phytol.">
        <title>Ecological generalism drives hyperdiversity of secondary metabolite gene clusters in xylarialean endophytes.</title>
        <authorList>
            <person name="Franco M.E.E."/>
            <person name="Wisecaver J.H."/>
            <person name="Arnold A.E."/>
            <person name="Ju Y.M."/>
            <person name="Slot J.C."/>
            <person name="Ahrendt S."/>
            <person name="Moore L.P."/>
            <person name="Eastman K.E."/>
            <person name="Scott K."/>
            <person name="Konkel Z."/>
            <person name="Mondo S.J."/>
            <person name="Kuo A."/>
            <person name="Hayes R.D."/>
            <person name="Haridas S."/>
            <person name="Andreopoulos B."/>
            <person name="Riley R."/>
            <person name="LaButti K."/>
            <person name="Pangilinan J."/>
            <person name="Lipzen A."/>
            <person name="Amirebrahimi M."/>
            <person name="Yan J."/>
            <person name="Adam C."/>
            <person name="Keymanesh K."/>
            <person name="Ng V."/>
            <person name="Louie K."/>
            <person name="Northen T."/>
            <person name="Drula E."/>
            <person name="Henrissat B."/>
            <person name="Hsieh H.M."/>
            <person name="Youens-Clark K."/>
            <person name="Lutzoni F."/>
            <person name="Miadlikowska J."/>
            <person name="Eastwood D.C."/>
            <person name="Hamelin R.C."/>
            <person name="Grigoriev I.V."/>
            <person name="U'Ren J.M."/>
        </authorList>
    </citation>
    <scope>NUCLEOTIDE SEQUENCE [LARGE SCALE GENOMIC DNA]</scope>
    <source>
        <strain evidence="1 2">ER1909</strain>
    </source>
</reference>
<keyword evidence="2" id="KW-1185">Reference proteome</keyword>
<dbReference type="EMBL" id="MU394354">
    <property type="protein sequence ID" value="KAI6083295.1"/>
    <property type="molecule type" value="Genomic_DNA"/>
</dbReference>
<accession>A0ACC0CS88</accession>
<comment type="caution">
    <text evidence="1">The sequence shown here is derived from an EMBL/GenBank/DDBJ whole genome shotgun (WGS) entry which is preliminary data.</text>
</comment>
<protein>
    <submittedName>
        <fullName evidence="1">Uncharacterized protein</fullName>
    </submittedName>
</protein>
<gene>
    <name evidence="1" type="ORF">F4821DRAFT_280982</name>
</gene>
<evidence type="ECO:0000313" key="2">
    <source>
        <dbReference type="Proteomes" id="UP001497680"/>
    </source>
</evidence>
<organism evidence="1 2">
    <name type="scientific">Hypoxylon rubiginosum</name>
    <dbReference type="NCBI Taxonomy" id="110542"/>
    <lineage>
        <taxon>Eukaryota</taxon>
        <taxon>Fungi</taxon>
        <taxon>Dikarya</taxon>
        <taxon>Ascomycota</taxon>
        <taxon>Pezizomycotina</taxon>
        <taxon>Sordariomycetes</taxon>
        <taxon>Xylariomycetidae</taxon>
        <taxon>Xylariales</taxon>
        <taxon>Hypoxylaceae</taxon>
        <taxon>Hypoxylon</taxon>
    </lineage>
</organism>
<name>A0ACC0CS88_9PEZI</name>